<evidence type="ECO:0000313" key="2">
    <source>
        <dbReference type="Proteomes" id="UP001159428"/>
    </source>
</evidence>
<evidence type="ECO:0000313" key="1">
    <source>
        <dbReference type="EMBL" id="CAH3164232.1"/>
    </source>
</evidence>
<dbReference type="Proteomes" id="UP001159428">
    <property type="component" value="Unassembled WGS sequence"/>
</dbReference>
<accession>A0AAU9Y005</accession>
<proteinExistence type="predicted"/>
<organism evidence="1 2">
    <name type="scientific">Pocillopora meandrina</name>
    <dbReference type="NCBI Taxonomy" id="46732"/>
    <lineage>
        <taxon>Eukaryota</taxon>
        <taxon>Metazoa</taxon>
        <taxon>Cnidaria</taxon>
        <taxon>Anthozoa</taxon>
        <taxon>Hexacorallia</taxon>
        <taxon>Scleractinia</taxon>
        <taxon>Astrocoeniina</taxon>
        <taxon>Pocilloporidae</taxon>
        <taxon>Pocillopora</taxon>
    </lineage>
</organism>
<protein>
    <submittedName>
        <fullName evidence="1">Uncharacterized protein</fullName>
    </submittedName>
</protein>
<reference evidence="1 2" key="1">
    <citation type="submission" date="2022-05" db="EMBL/GenBank/DDBJ databases">
        <authorList>
            <consortium name="Genoscope - CEA"/>
            <person name="William W."/>
        </authorList>
    </citation>
    <scope>NUCLEOTIDE SEQUENCE [LARGE SCALE GENOMIC DNA]</scope>
</reference>
<sequence>MINFPVYFRGKLGGEEDTWHLREAGASIKLNSGAVQQPLPFTCRCLLWNPRTLSPPLASDEILVSSVIELSHDGPPNLEYRESVEGLSFTVSLLHSAPNLEGYEVVIKQLTDQENNEWKELKTENTWHGSETSTVSRWLFPFAQAVGTKSGVSSFAAIWRPKSFTFSRGTAVGPGMTCIVPDFPDVSVQIPQSCVPVNQDFCVTIQVH</sequence>
<dbReference type="Gene3D" id="2.60.220.30">
    <property type="match status" value="1"/>
</dbReference>
<keyword evidence="2" id="KW-1185">Reference proteome</keyword>
<dbReference type="EMBL" id="CALNXJ010000101">
    <property type="protein sequence ID" value="CAH3164232.1"/>
    <property type="molecule type" value="Genomic_DNA"/>
</dbReference>
<comment type="caution">
    <text evidence="1">The sequence shown here is derived from an EMBL/GenBank/DDBJ whole genome shotgun (WGS) entry which is preliminary data.</text>
</comment>
<dbReference type="AlphaFoldDB" id="A0AAU9Y005"/>
<gene>
    <name evidence="1" type="ORF">PMEA_00002197</name>
</gene>
<name>A0AAU9Y005_9CNID</name>